<organism evidence="5 6">
    <name type="scientific">Fistulifera solaris</name>
    <name type="common">Oleaginous diatom</name>
    <dbReference type="NCBI Taxonomy" id="1519565"/>
    <lineage>
        <taxon>Eukaryota</taxon>
        <taxon>Sar</taxon>
        <taxon>Stramenopiles</taxon>
        <taxon>Ochrophyta</taxon>
        <taxon>Bacillariophyta</taxon>
        <taxon>Bacillariophyceae</taxon>
        <taxon>Bacillariophycidae</taxon>
        <taxon>Naviculales</taxon>
        <taxon>Naviculaceae</taxon>
        <taxon>Fistulifera</taxon>
    </lineage>
</organism>
<proteinExistence type="predicted"/>
<feature type="domain" description="RRM" evidence="4">
    <location>
        <begin position="43"/>
        <end position="121"/>
    </location>
</feature>
<dbReference type="OrthoDB" id="439808at2759"/>
<reference evidence="5 6" key="1">
    <citation type="journal article" date="2015" name="Plant Cell">
        <title>Oil accumulation by the oleaginous diatom Fistulifera solaris as revealed by the genome and transcriptome.</title>
        <authorList>
            <person name="Tanaka T."/>
            <person name="Maeda Y."/>
            <person name="Veluchamy A."/>
            <person name="Tanaka M."/>
            <person name="Abida H."/>
            <person name="Marechal E."/>
            <person name="Bowler C."/>
            <person name="Muto M."/>
            <person name="Sunaga Y."/>
            <person name="Tanaka M."/>
            <person name="Yoshino T."/>
            <person name="Taniguchi T."/>
            <person name="Fukuda Y."/>
            <person name="Nemoto M."/>
            <person name="Matsumoto M."/>
            <person name="Wong P.S."/>
            <person name="Aburatani S."/>
            <person name="Fujibuchi W."/>
        </authorList>
    </citation>
    <scope>NUCLEOTIDE SEQUENCE [LARGE SCALE GENOMIC DNA]</scope>
    <source>
        <strain evidence="5 6">JPCC DA0580</strain>
    </source>
</reference>
<dbReference type="EMBL" id="BDSP01000022">
    <property type="protein sequence ID" value="GAX10717.1"/>
    <property type="molecule type" value="Genomic_DNA"/>
</dbReference>
<name>A0A1Z5J9P8_FISSO</name>
<dbReference type="InParanoid" id="A0A1Z5J9P8"/>
<dbReference type="AlphaFoldDB" id="A0A1Z5J9P8"/>
<evidence type="ECO:0000313" key="5">
    <source>
        <dbReference type="EMBL" id="GAX10717.1"/>
    </source>
</evidence>
<evidence type="ECO:0000256" key="3">
    <source>
        <dbReference type="SAM" id="SignalP"/>
    </source>
</evidence>
<dbReference type="InterPro" id="IPR012677">
    <property type="entry name" value="Nucleotide-bd_a/b_plait_sf"/>
</dbReference>
<dbReference type="InterPro" id="IPR035979">
    <property type="entry name" value="RBD_domain_sf"/>
</dbReference>
<evidence type="ECO:0000259" key="4">
    <source>
        <dbReference type="PROSITE" id="PS50102"/>
    </source>
</evidence>
<evidence type="ECO:0000256" key="1">
    <source>
        <dbReference type="ARBA" id="ARBA00022884"/>
    </source>
</evidence>
<gene>
    <name evidence="5" type="ORF">FisN_14Lh233</name>
</gene>
<feature type="chain" id="PRO_5012690064" description="RRM domain-containing protein" evidence="3">
    <location>
        <begin position="18"/>
        <end position="319"/>
    </location>
</feature>
<feature type="signal peptide" evidence="3">
    <location>
        <begin position="1"/>
        <end position="17"/>
    </location>
</feature>
<dbReference type="SMART" id="SM00360">
    <property type="entry name" value="RRM"/>
    <property type="match status" value="3"/>
</dbReference>
<dbReference type="PANTHER" id="PTHR48027">
    <property type="entry name" value="HETEROGENEOUS NUCLEAR RIBONUCLEOPROTEIN 87F-RELATED"/>
    <property type="match status" value="1"/>
</dbReference>
<dbReference type="GO" id="GO:0003723">
    <property type="term" value="F:RNA binding"/>
    <property type="evidence" value="ECO:0007669"/>
    <property type="project" value="UniProtKB-UniRule"/>
</dbReference>
<dbReference type="InterPro" id="IPR000504">
    <property type="entry name" value="RRM_dom"/>
</dbReference>
<keyword evidence="1 2" id="KW-0694">RNA-binding</keyword>
<feature type="domain" description="RRM" evidence="4">
    <location>
        <begin position="236"/>
        <end position="313"/>
    </location>
</feature>
<evidence type="ECO:0000313" key="6">
    <source>
        <dbReference type="Proteomes" id="UP000198406"/>
    </source>
</evidence>
<accession>A0A1Z5J9P8</accession>
<keyword evidence="3" id="KW-0732">Signal</keyword>
<comment type="caution">
    <text evidence="5">The sequence shown here is derived from an EMBL/GenBank/DDBJ whole genome shotgun (WGS) entry which is preliminary data.</text>
</comment>
<dbReference type="Proteomes" id="UP000198406">
    <property type="component" value="Unassembled WGS sequence"/>
</dbReference>
<keyword evidence="6" id="KW-1185">Reference proteome</keyword>
<dbReference type="Pfam" id="PF00076">
    <property type="entry name" value="RRM_1"/>
    <property type="match status" value="3"/>
</dbReference>
<evidence type="ECO:0000256" key="2">
    <source>
        <dbReference type="PROSITE-ProRule" id="PRU00176"/>
    </source>
</evidence>
<feature type="domain" description="RRM" evidence="4">
    <location>
        <begin position="140"/>
        <end position="217"/>
    </location>
</feature>
<dbReference type="InterPro" id="IPR052462">
    <property type="entry name" value="SLIRP/GR-RBP-like"/>
</dbReference>
<sequence>MFIKHLVVLLLPAAAHAFVVPSVATLPKPLFLSSVEAPTEERFTIFVGNLPSDSTQEGLEALFSQHGSVSSVNVPTNRETGQVRGFAFVDMSTADGMQAAIDALNGEDFHGNELRVSESVPKDQLKKKDNKNKDVMAGYKKIYVGNLPYDIDRDELSEFFSVYGDLQDIYIPTNADTGSGRGFAFLTFKEEDANRAVSDANGKELNGRPLVVNEPLQAGERPARPARNNNNNDDRVKLYVGNLSFYTVRETLQEIFEEFGTVIDCYMPEDPETGGTRGFGFVTMPKDAANRAVAEIDGCEVDGRAIRVNVAQPKGRGRN</sequence>
<protein>
    <recommendedName>
        <fullName evidence="4">RRM domain-containing protein</fullName>
    </recommendedName>
</protein>
<dbReference type="PROSITE" id="PS50102">
    <property type="entry name" value="RRM"/>
    <property type="match status" value="3"/>
</dbReference>
<dbReference type="Gene3D" id="3.30.70.330">
    <property type="match status" value="3"/>
</dbReference>
<dbReference type="SUPFAM" id="SSF54928">
    <property type="entry name" value="RNA-binding domain, RBD"/>
    <property type="match status" value="3"/>
</dbReference>
<dbReference type="FunCoup" id="A0A1Z5J9P8">
    <property type="interactions" value="93"/>
</dbReference>